<comment type="caution">
    <text evidence="1">The sequence shown here is derived from an EMBL/GenBank/DDBJ whole genome shotgun (WGS) entry which is preliminary data.</text>
</comment>
<feature type="non-terminal residue" evidence="1">
    <location>
        <position position="553"/>
    </location>
</feature>
<dbReference type="Proteomes" id="UP001178507">
    <property type="component" value="Unassembled WGS sequence"/>
</dbReference>
<name>A0AA36N6V8_9DINO</name>
<dbReference type="AlphaFoldDB" id="A0AA36N6V8"/>
<gene>
    <name evidence="1" type="ORF">EVOR1521_LOCUS19323</name>
</gene>
<dbReference type="EMBL" id="CAUJNA010002929">
    <property type="protein sequence ID" value="CAJ1394729.1"/>
    <property type="molecule type" value="Genomic_DNA"/>
</dbReference>
<organism evidence="1 2">
    <name type="scientific">Effrenium voratum</name>
    <dbReference type="NCBI Taxonomy" id="2562239"/>
    <lineage>
        <taxon>Eukaryota</taxon>
        <taxon>Sar</taxon>
        <taxon>Alveolata</taxon>
        <taxon>Dinophyceae</taxon>
        <taxon>Suessiales</taxon>
        <taxon>Symbiodiniaceae</taxon>
        <taxon>Effrenium</taxon>
    </lineage>
</organism>
<protein>
    <submittedName>
        <fullName evidence="1">Uncharacterized protein</fullName>
    </submittedName>
</protein>
<reference evidence="1" key="1">
    <citation type="submission" date="2023-08" db="EMBL/GenBank/DDBJ databases">
        <authorList>
            <person name="Chen Y."/>
            <person name="Shah S."/>
            <person name="Dougan E. K."/>
            <person name="Thang M."/>
            <person name="Chan C."/>
        </authorList>
    </citation>
    <scope>NUCLEOTIDE SEQUENCE</scope>
</reference>
<evidence type="ECO:0000313" key="1">
    <source>
        <dbReference type="EMBL" id="CAJ1394729.1"/>
    </source>
</evidence>
<keyword evidence="2" id="KW-1185">Reference proteome</keyword>
<proteinExistence type="predicted"/>
<accession>A0AA36N6V8</accession>
<evidence type="ECO:0000313" key="2">
    <source>
        <dbReference type="Proteomes" id="UP001178507"/>
    </source>
</evidence>
<sequence length="553" mass="62373">MQLQWMLLEDAVVSGDSTATHLLSFLASARGSPVVALARLTKGVGAKDWRNISPGVAEMLMRDVPEAVEVYDDNSEEEEQGVVACPWTEQAEAAELEAAANISHDFVDEDPIAEQPDDDHLDEQADANEEVPQILFDRVNPVAVEEIGKRVLSKVFRTGNGNGPTVMRICGDILAQCTRGKVAGARCFRTTYREEKGMVAIGKKGRRFSGHVEAPKKKKKGEEEEEEFKSVTAHFATSTFAQPNWLRSLLRSGHFVFDLENCHLAVLRERHQPAADSALETYFQDRERILRDTHADRTVAKQLFLRLLYGGSILAWKRTHRLGEFATEQFAERFAAEMAAMRQADCQNHTQLLAKLRQRTARPVEYLQYALNTARERELIDKVVLLLGEHHNAAVLAFEHDGLFLYWPDEPALQAAARVMRSGSPGLERMFDQVDSRWLEHHGILRQAFKGSLQYHGLFGEVVLRSPAVSSKIPYSLKDIFKFIVDTGHKAWFSASEKILIRDLTDYHIEWTTSEQDAGFRSNTRWEFTGQTFQNGVVNWLKSNLGESSAAFD</sequence>